<proteinExistence type="predicted"/>
<reference evidence="2 3" key="1">
    <citation type="submission" date="2020-10" db="EMBL/GenBank/DDBJ databases">
        <title>Connecting structure to function with the recovery of over 1000 high-quality activated sludge metagenome-assembled genomes encoding full-length rRNA genes using long-read sequencing.</title>
        <authorList>
            <person name="Singleton C.M."/>
            <person name="Petriglieri F."/>
            <person name="Kristensen J.M."/>
            <person name="Kirkegaard R.H."/>
            <person name="Michaelsen T.Y."/>
            <person name="Andersen M.H."/>
            <person name="Karst S.M."/>
            <person name="Dueholm M.S."/>
            <person name="Nielsen P.H."/>
            <person name="Albertsen M."/>
        </authorList>
    </citation>
    <scope>NUCLEOTIDE SEQUENCE [LARGE SCALE GENOMIC DNA]</scope>
    <source>
        <strain evidence="2">Ribe_18-Q3-R11-54_BAT3C.373</strain>
    </source>
</reference>
<evidence type="ECO:0000313" key="3">
    <source>
        <dbReference type="Proteomes" id="UP000808349"/>
    </source>
</evidence>
<sequence length="91" mass="10278">MNYIKLFLIFFIPCCAFSQVGNNGAYGPDYEIIEKCVDSLDLGTNYISFYDLQTIRPGATTVSAKFRSNGSSLHHLMERLHLVCVQLQLLL</sequence>
<evidence type="ECO:0000256" key="1">
    <source>
        <dbReference type="SAM" id="SignalP"/>
    </source>
</evidence>
<comment type="caution">
    <text evidence="2">The sequence shown here is derived from an EMBL/GenBank/DDBJ whole genome shotgun (WGS) entry which is preliminary data.</text>
</comment>
<evidence type="ECO:0000313" key="2">
    <source>
        <dbReference type="EMBL" id="MBK9718284.1"/>
    </source>
</evidence>
<dbReference type="AlphaFoldDB" id="A0A9D7XDS8"/>
<name>A0A9D7XDS8_9BACT</name>
<dbReference type="EMBL" id="JADKFW010000009">
    <property type="protein sequence ID" value="MBK9718284.1"/>
    <property type="molecule type" value="Genomic_DNA"/>
</dbReference>
<accession>A0A9D7XDS8</accession>
<organism evidence="2 3">
    <name type="scientific">Candidatus Defluviibacterium haderslevense</name>
    <dbReference type="NCBI Taxonomy" id="2981993"/>
    <lineage>
        <taxon>Bacteria</taxon>
        <taxon>Pseudomonadati</taxon>
        <taxon>Bacteroidota</taxon>
        <taxon>Saprospiria</taxon>
        <taxon>Saprospirales</taxon>
        <taxon>Saprospiraceae</taxon>
        <taxon>Candidatus Defluviibacterium</taxon>
    </lineage>
</organism>
<feature type="chain" id="PRO_5038913097" evidence="1">
    <location>
        <begin position="19"/>
        <end position="91"/>
    </location>
</feature>
<feature type="signal peptide" evidence="1">
    <location>
        <begin position="1"/>
        <end position="18"/>
    </location>
</feature>
<dbReference type="Proteomes" id="UP000808349">
    <property type="component" value="Unassembled WGS sequence"/>
</dbReference>
<keyword evidence="1" id="KW-0732">Signal</keyword>
<gene>
    <name evidence="2" type="ORF">IPO85_12390</name>
</gene>
<protein>
    <submittedName>
        <fullName evidence="2">Uncharacterized protein</fullName>
    </submittedName>
</protein>